<evidence type="ECO:0000313" key="1">
    <source>
        <dbReference type="Proteomes" id="UP000887579"/>
    </source>
</evidence>
<evidence type="ECO:0000313" key="2">
    <source>
        <dbReference type="WBParaSite" id="ES5_v2.g21780.t1"/>
    </source>
</evidence>
<name>A0AC34FWE4_9BILA</name>
<sequence length="160" mass="17731">MDDQDFVTCPEPEKRSPVKEDDAASSKSTSSSSHSSNASWSPSKMPRSPQKQSSECLQAPATTIFPPWIDGLRTFTVKPDKKVVALDSFPTLSPAAENDGDMDSDEFNSDNESEMEENDETQKCRGPVNPPDDDEEPEYTDDEDEINGMNQFVSLGFVER</sequence>
<dbReference type="WBParaSite" id="ES5_v2.g21780.t1">
    <property type="protein sequence ID" value="ES5_v2.g21780.t1"/>
    <property type="gene ID" value="ES5_v2.g21780"/>
</dbReference>
<proteinExistence type="predicted"/>
<protein>
    <submittedName>
        <fullName evidence="2">Uncharacterized protein</fullName>
    </submittedName>
</protein>
<reference evidence="2" key="1">
    <citation type="submission" date="2022-11" db="UniProtKB">
        <authorList>
            <consortium name="WormBaseParasite"/>
        </authorList>
    </citation>
    <scope>IDENTIFICATION</scope>
</reference>
<dbReference type="Proteomes" id="UP000887579">
    <property type="component" value="Unplaced"/>
</dbReference>
<accession>A0AC34FWE4</accession>
<organism evidence="1 2">
    <name type="scientific">Panagrolaimus sp. ES5</name>
    <dbReference type="NCBI Taxonomy" id="591445"/>
    <lineage>
        <taxon>Eukaryota</taxon>
        <taxon>Metazoa</taxon>
        <taxon>Ecdysozoa</taxon>
        <taxon>Nematoda</taxon>
        <taxon>Chromadorea</taxon>
        <taxon>Rhabditida</taxon>
        <taxon>Tylenchina</taxon>
        <taxon>Panagrolaimomorpha</taxon>
        <taxon>Panagrolaimoidea</taxon>
        <taxon>Panagrolaimidae</taxon>
        <taxon>Panagrolaimus</taxon>
    </lineage>
</organism>